<feature type="chain" id="PRO_5035909412" description="Laminin G domain-containing protein" evidence="4">
    <location>
        <begin position="18"/>
        <end position="1546"/>
    </location>
</feature>
<evidence type="ECO:0000256" key="3">
    <source>
        <dbReference type="SAM" id="MobiDB-lite"/>
    </source>
</evidence>
<feature type="signal peptide" evidence="4">
    <location>
        <begin position="1"/>
        <end position="17"/>
    </location>
</feature>
<keyword evidence="7" id="KW-1185">Reference proteome</keyword>
<dbReference type="InterPro" id="IPR001791">
    <property type="entry name" value="Laminin_G"/>
</dbReference>
<feature type="domain" description="Laminin G" evidence="5">
    <location>
        <begin position="990"/>
        <end position="1179"/>
    </location>
</feature>
<dbReference type="PANTHER" id="PTHR15036:SF49">
    <property type="entry name" value="AXOTACTIN"/>
    <property type="match status" value="1"/>
</dbReference>
<feature type="coiled-coil region" evidence="2">
    <location>
        <begin position="127"/>
        <end position="179"/>
    </location>
</feature>
<feature type="compositionally biased region" description="Acidic residues" evidence="3">
    <location>
        <begin position="680"/>
        <end position="689"/>
    </location>
</feature>
<feature type="region of interest" description="Disordered" evidence="3">
    <location>
        <begin position="667"/>
        <end position="803"/>
    </location>
</feature>
<proteinExistence type="predicted"/>
<dbReference type="Pfam" id="PF02210">
    <property type="entry name" value="Laminin_G_2"/>
    <property type="match status" value="2"/>
</dbReference>
<feature type="compositionally biased region" description="Low complexity" evidence="3">
    <location>
        <begin position="743"/>
        <end position="757"/>
    </location>
</feature>
<feature type="compositionally biased region" description="Low complexity" evidence="3">
    <location>
        <begin position="667"/>
        <end position="679"/>
    </location>
</feature>
<evidence type="ECO:0000259" key="5">
    <source>
        <dbReference type="PROSITE" id="PS50025"/>
    </source>
</evidence>
<evidence type="ECO:0000256" key="1">
    <source>
        <dbReference type="PROSITE-ProRule" id="PRU00122"/>
    </source>
</evidence>
<organism evidence="6 7">
    <name type="scientific">Mytilus edulis</name>
    <name type="common">Blue mussel</name>
    <dbReference type="NCBI Taxonomy" id="6550"/>
    <lineage>
        <taxon>Eukaryota</taxon>
        <taxon>Metazoa</taxon>
        <taxon>Spiralia</taxon>
        <taxon>Lophotrochozoa</taxon>
        <taxon>Mollusca</taxon>
        <taxon>Bivalvia</taxon>
        <taxon>Autobranchia</taxon>
        <taxon>Pteriomorphia</taxon>
        <taxon>Mytilida</taxon>
        <taxon>Mytiloidea</taxon>
        <taxon>Mytilidae</taxon>
        <taxon>Mytilinae</taxon>
        <taxon>Mytilus</taxon>
    </lineage>
</organism>
<dbReference type="PROSITE" id="PS50025">
    <property type="entry name" value="LAM_G_DOMAIN"/>
    <property type="match status" value="2"/>
</dbReference>
<comment type="caution">
    <text evidence="6">The sequence shown here is derived from an EMBL/GenBank/DDBJ whole genome shotgun (WGS) entry which is preliminary data.</text>
</comment>
<evidence type="ECO:0000313" key="6">
    <source>
        <dbReference type="EMBL" id="CAG2237202.1"/>
    </source>
</evidence>
<keyword evidence="4" id="KW-0732">Signal</keyword>
<gene>
    <name evidence="6" type="ORF">MEDL_49666</name>
</gene>
<dbReference type="SUPFAM" id="SSF49899">
    <property type="entry name" value="Concanavalin A-like lectins/glucanases"/>
    <property type="match status" value="2"/>
</dbReference>
<evidence type="ECO:0000256" key="2">
    <source>
        <dbReference type="SAM" id="Coils"/>
    </source>
</evidence>
<reference evidence="6" key="1">
    <citation type="submission" date="2021-03" db="EMBL/GenBank/DDBJ databases">
        <authorList>
            <person name="Bekaert M."/>
        </authorList>
    </citation>
    <scope>NUCLEOTIDE SEQUENCE</scope>
</reference>
<feature type="disulfide bond" evidence="1">
    <location>
        <begin position="1333"/>
        <end position="1360"/>
    </location>
</feature>
<dbReference type="EMBL" id="CAJPWZ010002379">
    <property type="protein sequence ID" value="CAG2237202.1"/>
    <property type="molecule type" value="Genomic_DNA"/>
</dbReference>
<feature type="compositionally biased region" description="Basic and acidic residues" evidence="3">
    <location>
        <begin position="772"/>
        <end position="790"/>
    </location>
</feature>
<dbReference type="CDD" id="cd00110">
    <property type="entry name" value="LamG"/>
    <property type="match status" value="1"/>
</dbReference>
<feature type="compositionally biased region" description="Basic and acidic residues" evidence="3">
    <location>
        <begin position="690"/>
        <end position="700"/>
    </location>
</feature>
<dbReference type="SMART" id="SM00282">
    <property type="entry name" value="LamG"/>
    <property type="match status" value="2"/>
</dbReference>
<dbReference type="Proteomes" id="UP000683360">
    <property type="component" value="Unassembled WGS sequence"/>
</dbReference>
<feature type="compositionally biased region" description="Basic residues" evidence="3">
    <location>
        <begin position="54"/>
        <end position="76"/>
    </location>
</feature>
<feature type="compositionally biased region" description="Low complexity" evidence="3">
    <location>
        <begin position="702"/>
        <end position="715"/>
    </location>
</feature>
<feature type="domain" description="Laminin G" evidence="5">
    <location>
        <begin position="1184"/>
        <end position="1360"/>
    </location>
</feature>
<dbReference type="OrthoDB" id="6115035at2759"/>
<name>A0A8S3TUG4_MYTED</name>
<dbReference type="Gene3D" id="2.60.120.200">
    <property type="match status" value="2"/>
</dbReference>
<dbReference type="InterPro" id="IPR050372">
    <property type="entry name" value="Neurexin-related_CASP"/>
</dbReference>
<accession>A0A8S3TUG4</accession>
<evidence type="ECO:0000256" key="4">
    <source>
        <dbReference type="SAM" id="SignalP"/>
    </source>
</evidence>
<comment type="caution">
    <text evidence="1">Lacks conserved residue(s) required for the propagation of feature annotation.</text>
</comment>
<keyword evidence="2" id="KW-0175">Coiled coil</keyword>
<feature type="region of interest" description="Disordered" evidence="3">
    <location>
        <begin position="319"/>
        <end position="355"/>
    </location>
</feature>
<dbReference type="GO" id="GO:0016020">
    <property type="term" value="C:membrane"/>
    <property type="evidence" value="ECO:0007669"/>
    <property type="project" value="UniProtKB-SubCell"/>
</dbReference>
<feature type="region of interest" description="Disordered" evidence="3">
    <location>
        <begin position="49"/>
        <end position="82"/>
    </location>
</feature>
<evidence type="ECO:0000313" key="7">
    <source>
        <dbReference type="Proteomes" id="UP000683360"/>
    </source>
</evidence>
<sequence length="1546" mass="172392">MIRFLCLFLFLVIFVECRNIKRKESEIENSGSINFTPCLDKDCKEQIHTNGNTKHQKHRHRSHRSHKKRRHGKKNTKQLPLSKGFQLQGEDHSAAYGWNMDSQVPRGVSRLEHRLHPNIRHAAKEFMDNLQSVLKKIQNKIRNVDNEYITVGSRSRDAMMEVRKELEELTKENNDIYDSLLDVSQLVRYVYRRAHENGYAGANAMSLRSFPQITFVNLNNELRHYQMTDWNASKVYNSVMDLQRRGVQQDAAKTNVMSKIKDKSLSEKFRYFEMYDLQQKTIKNTISDRVKHARYLTGLAHGATKTARDTFQLNKKYHDRRKNDGNHNPATGHHNPATGQNNPASGHHVSRRHRRSAEHAYIEVLVQRAIRKSKHLEEVSNVINSKLVPLLPKASAFIKNMESGNAGTLSQTRNIIEKLSATLVKLDDSMDDVRVFLNDTKILEARCQELNGESETIRCETYGVFEGSGSGEVDDEDGIFTMKSTVPTTKTTQMITTKTTSMTTPSTTTAKSTSTKPQTTAATSTSITPTTTSRPTSTTPTKTVSTTTPTTTTSKKPTTISIPSSSAKTTPVQNTSSLSTSTSSTSLSTTDPTSTSTKTSTSTSTTAPTTTITPKTTATLTTTTPSTSTSSSTKRTATALTKNPTTTAYKATVKIVELTLAPVIQTTESTIEGSGTTQDGDSDDTDNDFVFERPDTDKHRTSSTTTTTSTTTPTPMTDKHIEGSGTTSKSDRTDDDFIFEEPTTTTQRPTTTMLTKTSIQQPVTDDETLEEGSGKSETEIKVEEDKKKESEEENEGSWWSWNDDPNVLYDPQQDFKEKLATQAFNARMKSEKIFNQWVNVSTGFKDVQNRWGDMAKQLNHLGAYVTAAEGLRISWNTIEPYITDKMTNLPTKSLDIIHKSETTVNISQNTLIVIEEKLNQMLQLKQKRLSKTSNDDQGPAFIADLISNVQTVDQNSKAIARLQQINPAPCKGVQNTATRLRSSIAQLRSKIDKAKTITSSIPLSVSMNGKEVLDASFGYKSVPVSPSSIIDMCINPRSENMQIATFYGNSTQSYSVFLDDLKPALTITDIDNTKLETISFTSPLKKDQWYSISIRRNGRTVELRLKSLNDTSEEIVEDSYIPGLSILQSTITRAVVGETSIPSESPLFSGCVSDIVVNGQHLAMSKKKGTMKHCMGTGCESKHLKSMIFEGDGFAKFSLYLIDASYIDNIHLGFQSTQKGGVLLFINDKLKTLQVLISLSEGALHIEVSTRRGTTVLRSSKDTYHDGADHTLNVVFGNDVIEATTDHLDDTFEQELVRQEITSRIADGIYLGGLGVQSHSLSGKAKLRSFSGCISSFSISKNEIPLYMIEESKNVYYGKCSENIWRKCVKFTEQSKPIVYKQSKDANKVYIIVGKDSLGTLLHFKRIEGEDFDVTVFVESKGVEISDNKENKEYKLNSDDTIKDWHVISVEDTGDERLLVSLGTSSIEVPYDVPYRWFSSKELLYDVAVGGLLDSDTSTLQGGISSLIINDRPIDLQVVIESHQLQHCERSTNVLHEMDKEDKPVC</sequence>
<protein>
    <recommendedName>
        <fullName evidence="5">Laminin G domain-containing protein</fullName>
    </recommendedName>
</protein>
<dbReference type="PANTHER" id="PTHR15036">
    <property type="entry name" value="PIKACHURIN-LIKE PROTEIN"/>
    <property type="match status" value="1"/>
</dbReference>
<keyword evidence="1" id="KW-1015">Disulfide bond</keyword>
<dbReference type="InterPro" id="IPR013320">
    <property type="entry name" value="ConA-like_dom_sf"/>
</dbReference>
<feature type="region of interest" description="Disordered" evidence="3">
    <location>
        <begin position="490"/>
        <end position="639"/>
    </location>
</feature>